<sequence>MGKITRDGKLAWTSTLSTGAQEHFEECPWGTNRHPFFKAMIEPQRRRRPAPPGSGWRAACAGPSQCGRGWRRMAALEGLSRMTHQRAQESAVAPRGRRWLPVGFPLWAETPRGLPFW</sequence>
<proteinExistence type="predicted"/>
<comment type="caution">
    <text evidence="1">The sequence shown here is derived from an EMBL/GenBank/DDBJ whole genome shotgun (WGS) entry which is preliminary data.</text>
</comment>
<reference evidence="1" key="1">
    <citation type="journal article" date="2022" name="bioRxiv">
        <title>Sequencing and chromosome-scale assembly of the giantPleurodeles waltlgenome.</title>
        <authorList>
            <person name="Brown T."/>
            <person name="Elewa A."/>
            <person name="Iarovenko S."/>
            <person name="Subramanian E."/>
            <person name="Araus A.J."/>
            <person name="Petzold A."/>
            <person name="Susuki M."/>
            <person name="Suzuki K.-i.T."/>
            <person name="Hayashi T."/>
            <person name="Toyoda A."/>
            <person name="Oliveira C."/>
            <person name="Osipova E."/>
            <person name="Leigh N.D."/>
            <person name="Simon A."/>
            <person name="Yun M.H."/>
        </authorList>
    </citation>
    <scope>NUCLEOTIDE SEQUENCE</scope>
    <source>
        <strain evidence="1">20211129_DDA</strain>
        <tissue evidence="1">Liver</tissue>
    </source>
</reference>
<evidence type="ECO:0000313" key="1">
    <source>
        <dbReference type="EMBL" id="KAJ1143031.1"/>
    </source>
</evidence>
<keyword evidence="2" id="KW-1185">Reference proteome</keyword>
<gene>
    <name evidence="1" type="ORF">NDU88_009343</name>
</gene>
<name>A0AAV7QR94_PLEWA</name>
<organism evidence="1 2">
    <name type="scientific">Pleurodeles waltl</name>
    <name type="common">Iberian ribbed newt</name>
    <dbReference type="NCBI Taxonomy" id="8319"/>
    <lineage>
        <taxon>Eukaryota</taxon>
        <taxon>Metazoa</taxon>
        <taxon>Chordata</taxon>
        <taxon>Craniata</taxon>
        <taxon>Vertebrata</taxon>
        <taxon>Euteleostomi</taxon>
        <taxon>Amphibia</taxon>
        <taxon>Batrachia</taxon>
        <taxon>Caudata</taxon>
        <taxon>Salamandroidea</taxon>
        <taxon>Salamandridae</taxon>
        <taxon>Pleurodelinae</taxon>
        <taxon>Pleurodeles</taxon>
    </lineage>
</organism>
<dbReference type="AlphaFoldDB" id="A0AAV7QR94"/>
<evidence type="ECO:0000313" key="2">
    <source>
        <dbReference type="Proteomes" id="UP001066276"/>
    </source>
</evidence>
<dbReference type="EMBL" id="JANPWB010000010">
    <property type="protein sequence ID" value="KAJ1143031.1"/>
    <property type="molecule type" value="Genomic_DNA"/>
</dbReference>
<dbReference type="Proteomes" id="UP001066276">
    <property type="component" value="Chromosome 6"/>
</dbReference>
<protein>
    <submittedName>
        <fullName evidence="1">Uncharacterized protein</fullName>
    </submittedName>
</protein>
<accession>A0AAV7QR94</accession>